<dbReference type="AlphaFoldDB" id="A0A368SZ20"/>
<keyword evidence="2" id="KW-0812">Transmembrane</keyword>
<evidence type="ECO:0000313" key="5">
    <source>
        <dbReference type="Proteomes" id="UP000253318"/>
    </source>
</evidence>
<organism evidence="4 5">
    <name type="scientific">Marinitenerispora sediminis</name>
    <dbReference type="NCBI Taxonomy" id="1931232"/>
    <lineage>
        <taxon>Bacteria</taxon>
        <taxon>Bacillati</taxon>
        <taxon>Actinomycetota</taxon>
        <taxon>Actinomycetes</taxon>
        <taxon>Streptosporangiales</taxon>
        <taxon>Nocardiopsidaceae</taxon>
        <taxon>Marinitenerispora</taxon>
    </lineage>
</organism>
<proteinExistence type="predicted"/>
<evidence type="ECO:0000256" key="2">
    <source>
        <dbReference type="SAM" id="Phobius"/>
    </source>
</evidence>
<evidence type="ECO:0000259" key="3">
    <source>
        <dbReference type="Pfam" id="PF07811"/>
    </source>
</evidence>
<dbReference type="InterPro" id="IPR012495">
    <property type="entry name" value="TadE-like_dom"/>
</dbReference>
<name>A0A368SZ20_9ACTN</name>
<keyword evidence="2" id="KW-1133">Transmembrane helix</keyword>
<feature type="compositionally biased region" description="Low complexity" evidence="1">
    <location>
        <begin position="1"/>
        <end position="18"/>
    </location>
</feature>
<accession>A0A368SZ20</accession>
<sequence>MAGPARAVRPRGAVRAAHPGGGRAVTGRDRERGSAAAELAVVTPLLLMFVLLMVLAGRVTSAHGAADEVAHAAARAASMERDAAGAEAAGNQMAASALASHGLRCADFSLALDHGGLQPGGAVTAALDCNVALGDLSLLNVPGTVTVRGESTVVIDTFRGTP</sequence>
<feature type="domain" description="TadE-like" evidence="3">
    <location>
        <begin position="33"/>
        <end position="75"/>
    </location>
</feature>
<dbReference type="Pfam" id="PF07811">
    <property type="entry name" value="TadE"/>
    <property type="match status" value="1"/>
</dbReference>
<reference evidence="4 5" key="1">
    <citation type="submission" date="2018-04" db="EMBL/GenBank/DDBJ databases">
        <title>Novel actinobacteria from marine sediment.</title>
        <authorList>
            <person name="Ng Z.Y."/>
            <person name="Tan G.Y.A."/>
        </authorList>
    </citation>
    <scope>NUCLEOTIDE SEQUENCE [LARGE SCALE GENOMIC DNA]</scope>
    <source>
        <strain evidence="4 5">TPS81</strain>
    </source>
</reference>
<comment type="caution">
    <text evidence="4">The sequence shown here is derived from an EMBL/GenBank/DDBJ whole genome shotgun (WGS) entry which is preliminary data.</text>
</comment>
<evidence type="ECO:0000256" key="1">
    <source>
        <dbReference type="SAM" id="MobiDB-lite"/>
    </source>
</evidence>
<dbReference type="Proteomes" id="UP000253318">
    <property type="component" value="Unassembled WGS sequence"/>
</dbReference>
<dbReference type="OrthoDB" id="3430040at2"/>
<feature type="region of interest" description="Disordered" evidence="1">
    <location>
        <begin position="1"/>
        <end position="30"/>
    </location>
</feature>
<evidence type="ECO:0000313" key="4">
    <source>
        <dbReference type="EMBL" id="RCV50147.1"/>
    </source>
</evidence>
<keyword evidence="5" id="KW-1185">Reference proteome</keyword>
<protein>
    <submittedName>
        <fullName evidence="4">TadE family protein</fullName>
    </submittedName>
</protein>
<gene>
    <name evidence="4" type="ORF">DEF24_24570</name>
</gene>
<dbReference type="EMBL" id="QEIN01000295">
    <property type="protein sequence ID" value="RCV50147.1"/>
    <property type="molecule type" value="Genomic_DNA"/>
</dbReference>
<feature type="transmembrane region" description="Helical" evidence="2">
    <location>
        <begin position="35"/>
        <end position="56"/>
    </location>
</feature>
<keyword evidence="2" id="KW-0472">Membrane</keyword>